<dbReference type="EMBL" id="FOXQ01000005">
    <property type="protein sequence ID" value="SFQ11150.1"/>
    <property type="molecule type" value="Genomic_DNA"/>
</dbReference>
<dbReference type="PROSITE" id="PS01124">
    <property type="entry name" value="HTH_ARAC_FAMILY_2"/>
    <property type="match status" value="1"/>
</dbReference>
<dbReference type="InterPro" id="IPR009057">
    <property type="entry name" value="Homeodomain-like_sf"/>
</dbReference>
<keyword evidence="1" id="KW-0805">Transcription regulation</keyword>
<dbReference type="Gene3D" id="1.10.10.60">
    <property type="entry name" value="Homeodomain-like"/>
    <property type="match status" value="1"/>
</dbReference>
<dbReference type="SUPFAM" id="SSF46689">
    <property type="entry name" value="Homeodomain-like"/>
    <property type="match status" value="1"/>
</dbReference>
<name>A0A1I5VUM1_9BACT</name>
<evidence type="ECO:0000259" key="4">
    <source>
        <dbReference type="PROSITE" id="PS01124"/>
    </source>
</evidence>
<keyword evidence="6" id="KW-1185">Reference proteome</keyword>
<dbReference type="STRING" id="1465490.SAMN05444277_105195"/>
<dbReference type="PANTHER" id="PTHR43280:SF32">
    <property type="entry name" value="TRANSCRIPTIONAL REGULATORY PROTEIN"/>
    <property type="match status" value="1"/>
</dbReference>
<keyword evidence="2 5" id="KW-0238">DNA-binding</keyword>
<evidence type="ECO:0000313" key="6">
    <source>
        <dbReference type="Proteomes" id="UP000199031"/>
    </source>
</evidence>
<reference evidence="5 6" key="1">
    <citation type="submission" date="2016-10" db="EMBL/GenBank/DDBJ databases">
        <authorList>
            <person name="de Groot N.N."/>
        </authorList>
    </citation>
    <scope>NUCLEOTIDE SEQUENCE [LARGE SCALE GENOMIC DNA]</scope>
    <source>
        <strain evidence="5 6">DSM 28286</strain>
    </source>
</reference>
<dbReference type="SMART" id="SM00342">
    <property type="entry name" value="HTH_ARAC"/>
    <property type="match status" value="1"/>
</dbReference>
<gene>
    <name evidence="5" type="ORF">SAMN05444277_105195</name>
</gene>
<accession>A0A1I5VUM1</accession>
<evidence type="ECO:0000256" key="1">
    <source>
        <dbReference type="ARBA" id="ARBA00023015"/>
    </source>
</evidence>
<dbReference type="GO" id="GO:0043565">
    <property type="term" value="F:sequence-specific DNA binding"/>
    <property type="evidence" value="ECO:0007669"/>
    <property type="project" value="InterPro"/>
</dbReference>
<evidence type="ECO:0000256" key="3">
    <source>
        <dbReference type="ARBA" id="ARBA00023163"/>
    </source>
</evidence>
<sequence>MSATSSIPVLSWKECMPDADFVIKIIDDKNIPSRMKIPHRNIGYKVALLLEGKMSGNVDFRKYEVEGPAVLFSSPEQVDHLTGHKNIKMIHIAFSKDYLLNDVRTTLSCWECMFSQIVIPVINNKDFNELKTYASLMQQEFAELRHQKDLVIRNLLNAFLITAARLGTCKTKLAVMNSSQNKILQQFRTLVDDHFLSKTQVAEYADMIYITPGHLNDTIKMVTGKTAKQLIDEKRITEAKRLLFWGELNAKQIAAHLNFEDDAYFNRFFKKHTGQTPLLFQRNSL</sequence>
<dbReference type="OrthoDB" id="2585681at2"/>
<evidence type="ECO:0000256" key="2">
    <source>
        <dbReference type="ARBA" id="ARBA00023125"/>
    </source>
</evidence>
<feature type="domain" description="HTH araC/xylS-type" evidence="4">
    <location>
        <begin position="185"/>
        <end position="283"/>
    </location>
</feature>
<dbReference type="Pfam" id="PF12833">
    <property type="entry name" value="HTH_18"/>
    <property type="match status" value="1"/>
</dbReference>
<evidence type="ECO:0000313" key="5">
    <source>
        <dbReference type="EMBL" id="SFQ11150.1"/>
    </source>
</evidence>
<organism evidence="5 6">
    <name type="scientific">Parafilimonas terrae</name>
    <dbReference type="NCBI Taxonomy" id="1465490"/>
    <lineage>
        <taxon>Bacteria</taxon>
        <taxon>Pseudomonadati</taxon>
        <taxon>Bacteroidota</taxon>
        <taxon>Chitinophagia</taxon>
        <taxon>Chitinophagales</taxon>
        <taxon>Chitinophagaceae</taxon>
        <taxon>Parafilimonas</taxon>
    </lineage>
</organism>
<dbReference type="Proteomes" id="UP000199031">
    <property type="component" value="Unassembled WGS sequence"/>
</dbReference>
<protein>
    <submittedName>
        <fullName evidence="5">AraC-type DNA-binding protein</fullName>
    </submittedName>
</protein>
<proteinExistence type="predicted"/>
<dbReference type="InterPro" id="IPR018060">
    <property type="entry name" value="HTH_AraC"/>
</dbReference>
<keyword evidence="3" id="KW-0804">Transcription</keyword>
<dbReference type="RefSeq" id="WP_090658026.1">
    <property type="nucleotide sequence ID" value="NZ_FOXQ01000005.1"/>
</dbReference>
<dbReference type="AlphaFoldDB" id="A0A1I5VUM1"/>
<dbReference type="GO" id="GO:0003700">
    <property type="term" value="F:DNA-binding transcription factor activity"/>
    <property type="evidence" value="ECO:0007669"/>
    <property type="project" value="InterPro"/>
</dbReference>
<dbReference type="PANTHER" id="PTHR43280">
    <property type="entry name" value="ARAC-FAMILY TRANSCRIPTIONAL REGULATOR"/>
    <property type="match status" value="1"/>
</dbReference>